<sequence>MNEFFSKFIGKGPTSGSIQEKITSTWTSLCNQTLKNTQQNLINSHELIITLIAEIKEGIASGLINIVSQVLEQNKIPNNLVKFALANIPHGFVDEVSFFFTEISKIQEAQFLTQPFLIKPLNEFIENAQPINSEQFNRLIETLILHITIVPDDIQSFIESESSAPLIHQFTQLVVSKYQVMGDALLQILSSSNSIPNLLTFITTYSPLVATCVEFIRDCLDSKATDASKQQFLSSIDMSLSVAPQIYVDSFSKYFSDNLLRPCIIEEKTDKSLPNAIYILASFSSLQVIGNLIEYLVKNLPEFIKSTNTDVQYLALRASTIVLEHAFPELPQSPSEFKVSFDFMSLFNAEWFVQSDINKQLAEARPRVSLALAKSQTTYLNGKKFNCSEIFNASLSILDNFVSNEIRVNCAVTELLITLASVWSNDATYLMLCAECPNGLFESTKKLGQFFKARIGGRQSVQQLISNAYEMEQQNKAPNDEEELLFRNLVVALEFVKELHATAQSKNMINQSEQIVQM</sequence>
<reference evidence="1" key="2">
    <citation type="journal article" date="2007" name="Science">
        <title>Draft genome sequence of the sexually transmitted pathogen Trichomonas vaginalis.</title>
        <authorList>
            <person name="Carlton J.M."/>
            <person name="Hirt R.P."/>
            <person name="Silva J.C."/>
            <person name="Delcher A.L."/>
            <person name="Schatz M."/>
            <person name="Zhao Q."/>
            <person name="Wortman J.R."/>
            <person name="Bidwell S.L."/>
            <person name="Alsmark U.C.M."/>
            <person name="Besteiro S."/>
            <person name="Sicheritz-Ponten T."/>
            <person name="Noel C.J."/>
            <person name="Dacks J.B."/>
            <person name="Foster P.G."/>
            <person name="Simillion C."/>
            <person name="Van de Peer Y."/>
            <person name="Miranda-Saavedra D."/>
            <person name="Barton G.J."/>
            <person name="Westrop G.D."/>
            <person name="Mueller S."/>
            <person name="Dessi D."/>
            <person name="Fiori P.L."/>
            <person name="Ren Q."/>
            <person name="Paulsen I."/>
            <person name="Zhang H."/>
            <person name="Bastida-Corcuera F.D."/>
            <person name="Simoes-Barbosa A."/>
            <person name="Brown M.T."/>
            <person name="Hayes R.D."/>
            <person name="Mukherjee M."/>
            <person name="Okumura C.Y."/>
            <person name="Schneider R."/>
            <person name="Smith A.J."/>
            <person name="Vanacova S."/>
            <person name="Villalvazo M."/>
            <person name="Haas B.J."/>
            <person name="Pertea M."/>
            <person name="Feldblyum T.V."/>
            <person name="Utterback T.R."/>
            <person name="Shu C.L."/>
            <person name="Osoegawa K."/>
            <person name="de Jong P.J."/>
            <person name="Hrdy I."/>
            <person name="Horvathova L."/>
            <person name="Zubacova Z."/>
            <person name="Dolezal P."/>
            <person name="Malik S.B."/>
            <person name="Logsdon J.M. Jr."/>
            <person name="Henze K."/>
            <person name="Gupta A."/>
            <person name="Wang C.C."/>
            <person name="Dunne R.L."/>
            <person name="Upcroft J.A."/>
            <person name="Upcroft P."/>
            <person name="White O."/>
            <person name="Salzberg S.L."/>
            <person name="Tang P."/>
            <person name="Chiu C.-H."/>
            <person name="Lee Y.-S."/>
            <person name="Embley T.M."/>
            <person name="Coombs G.H."/>
            <person name="Mottram J.C."/>
            <person name="Tachezy J."/>
            <person name="Fraser-Liggett C.M."/>
            <person name="Johnson P.J."/>
        </authorList>
    </citation>
    <scope>NUCLEOTIDE SEQUENCE [LARGE SCALE GENOMIC DNA]</scope>
    <source>
        <strain evidence="1">G3</strain>
    </source>
</reference>
<accession>A2E570</accession>
<protein>
    <submittedName>
        <fullName evidence="1">Uncharacterized protein</fullName>
    </submittedName>
</protein>
<evidence type="ECO:0000313" key="1">
    <source>
        <dbReference type="EMBL" id="EAY12150.1"/>
    </source>
</evidence>
<dbReference type="VEuPathDB" id="TrichDB:TVAGG3_0475550"/>
<reference evidence="1" key="1">
    <citation type="submission" date="2006-10" db="EMBL/GenBank/DDBJ databases">
        <authorList>
            <person name="Amadeo P."/>
            <person name="Zhao Q."/>
            <person name="Wortman J."/>
            <person name="Fraser-Liggett C."/>
            <person name="Carlton J."/>
        </authorList>
    </citation>
    <scope>NUCLEOTIDE SEQUENCE</scope>
    <source>
        <strain evidence="1">G3</strain>
    </source>
</reference>
<dbReference type="InParanoid" id="A2E570"/>
<dbReference type="AlphaFoldDB" id="A2E570"/>
<dbReference type="RefSeq" id="XP_001324373.1">
    <property type="nucleotide sequence ID" value="XM_001324338.1"/>
</dbReference>
<gene>
    <name evidence="1" type="ORF">TVAG_003560</name>
</gene>
<evidence type="ECO:0000313" key="2">
    <source>
        <dbReference type="Proteomes" id="UP000001542"/>
    </source>
</evidence>
<organism evidence="1 2">
    <name type="scientific">Trichomonas vaginalis (strain ATCC PRA-98 / G3)</name>
    <dbReference type="NCBI Taxonomy" id="412133"/>
    <lineage>
        <taxon>Eukaryota</taxon>
        <taxon>Metamonada</taxon>
        <taxon>Parabasalia</taxon>
        <taxon>Trichomonadida</taxon>
        <taxon>Trichomonadidae</taxon>
        <taxon>Trichomonas</taxon>
    </lineage>
</organism>
<proteinExistence type="predicted"/>
<name>A2E570_TRIV3</name>
<dbReference type="EMBL" id="DS113306">
    <property type="protein sequence ID" value="EAY12150.1"/>
    <property type="molecule type" value="Genomic_DNA"/>
</dbReference>
<dbReference type="SMR" id="A2E570"/>
<dbReference type="Proteomes" id="UP000001542">
    <property type="component" value="Unassembled WGS sequence"/>
</dbReference>
<dbReference type="OrthoDB" id="10562873at2759"/>
<keyword evidence="2" id="KW-1185">Reference proteome</keyword>
<dbReference type="KEGG" id="tva:4770113"/>
<dbReference type="VEuPathDB" id="TrichDB:TVAG_003560"/>